<organism evidence="2 3">
    <name type="scientific">Dermatophilus congolensis</name>
    <dbReference type="NCBI Taxonomy" id="1863"/>
    <lineage>
        <taxon>Bacteria</taxon>
        <taxon>Bacillati</taxon>
        <taxon>Actinomycetota</taxon>
        <taxon>Actinomycetes</taxon>
        <taxon>Micrococcales</taxon>
        <taxon>Dermatophilaceae</taxon>
        <taxon>Dermatophilus</taxon>
    </lineage>
</organism>
<gene>
    <name evidence="2" type="ORF">NCTC7915_02163</name>
</gene>
<protein>
    <submittedName>
        <fullName evidence="2">V4R domain</fullName>
    </submittedName>
</protein>
<accession>A0AA46BQ77</accession>
<dbReference type="RefSeq" id="WP_115031939.1">
    <property type="nucleotide sequence ID" value="NZ_UFYA01000001.1"/>
</dbReference>
<sequence>MPTNTRPTLGKFVAAECLQQMRLHVEDLAGPGPVLGAGRMRGAGLVELLGKTGASPSIDDATEILQKALGLDGTRLAIVDDITEDNGTYTVRIHEGACSFDRKSDEPMCAYTLGVFVGAIGGLYGATMTGKELECEAMGDSQCVYRIKRHVALD</sequence>
<dbReference type="AlphaFoldDB" id="A0AA46BQ77"/>
<dbReference type="SUPFAM" id="SSF111126">
    <property type="entry name" value="Ligand-binding domain in the NO signalling and Golgi transport"/>
    <property type="match status" value="1"/>
</dbReference>
<feature type="domain" description="4-vinyl reductase 4VR" evidence="1">
    <location>
        <begin position="88"/>
        <end position="149"/>
    </location>
</feature>
<dbReference type="InterPro" id="IPR004096">
    <property type="entry name" value="V4R"/>
</dbReference>
<evidence type="ECO:0000313" key="3">
    <source>
        <dbReference type="Proteomes" id="UP000254118"/>
    </source>
</evidence>
<comment type="caution">
    <text evidence="2">The sequence shown here is derived from an EMBL/GenBank/DDBJ whole genome shotgun (WGS) entry which is preliminary data.</text>
</comment>
<dbReference type="Pfam" id="PF02830">
    <property type="entry name" value="V4R"/>
    <property type="match status" value="1"/>
</dbReference>
<dbReference type="SMART" id="SM00989">
    <property type="entry name" value="V4R"/>
    <property type="match status" value="1"/>
</dbReference>
<evidence type="ECO:0000313" key="2">
    <source>
        <dbReference type="EMBL" id="STD14797.1"/>
    </source>
</evidence>
<proteinExistence type="predicted"/>
<name>A0AA46BQ77_9MICO</name>
<dbReference type="InterPro" id="IPR024096">
    <property type="entry name" value="NO_sig/Golgi_transp_ligand-bd"/>
</dbReference>
<dbReference type="Gene3D" id="3.30.1380.20">
    <property type="entry name" value="Trafficking protein particle complex subunit 3"/>
    <property type="match status" value="1"/>
</dbReference>
<evidence type="ECO:0000259" key="1">
    <source>
        <dbReference type="SMART" id="SM00989"/>
    </source>
</evidence>
<reference evidence="2 3" key="1">
    <citation type="submission" date="2018-06" db="EMBL/GenBank/DDBJ databases">
        <authorList>
            <consortium name="Pathogen Informatics"/>
            <person name="Doyle S."/>
        </authorList>
    </citation>
    <scope>NUCLEOTIDE SEQUENCE [LARGE SCALE GENOMIC DNA]</scope>
    <source>
        <strain evidence="2 3">NCTC7915</strain>
    </source>
</reference>
<dbReference type="EMBL" id="UFYA01000001">
    <property type="protein sequence ID" value="STD14797.1"/>
    <property type="molecule type" value="Genomic_DNA"/>
</dbReference>
<dbReference type="Proteomes" id="UP000254118">
    <property type="component" value="Unassembled WGS sequence"/>
</dbReference>